<keyword evidence="1" id="KW-1133">Transmembrane helix</keyword>
<feature type="transmembrane region" description="Helical" evidence="1">
    <location>
        <begin position="64"/>
        <end position="82"/>
    </location>
</feature>
<organism evidence="2 3">
    <name type="scientific">Vibrio nigripulchritudo SOn1</name>
    <dbReference type="NCBI Taxonomy" id="1238450"/>
    <lineage>
        <taxon>Bacteria</taxon>
        <taxon>Pseudomonadati</taxon>
        <taxon>Pseudomonadota</taxon>
        <taxon>Gammaproteobacteria</taxon>
        <taxon>Vibrionales</taxon>
        <taxon>Vibrionaceae</taxon>
        <taxon>Vibrio</taxon>
    </lineage>
</organism>
<protein>
    <recommendedName>
        <fullName evidence="4">Magnesium transporter</fullName>
    </recommendedName>
</protein>
<feature type="transmembrane region" description="Helical" evidence="1">
    <location>
        <begin position="112"/>
        <end position="133"/>
    </location>
</feature>
<gene>
    <name evidence="2" type="ORF">VIBNISOn1_1690011</name>
</gene>
<sequence length="203" mass="22529">MVISRGFPSAFPLDGISYIPFLHPALVTVTTNEKHKVSDMSRRNTLSGQGTPLVKLAGTAFKSLIKLTIAAAILYFASLSFSKLGTIHGTELPESYFSDGYPSILVLLDSEFFMGLIFFVTLSIVIYVIYLLWQLHEVAVHKAKKMSSAHTQIVFALSLCGLFIDKAWWVLAIIIAFTRWDIVSDALSGIIRKGLQLSRQTKE</sequence>
<feature type="transmembrane region" description="Helical" evidence="1">
    <location>
        <begin position="153"/>
        <end position="177"/>
    </location>
</feature>
<keyword evidence="1" id="KW-0472">Membrane</keyword>
<evidence type="ECO:0008006" key="4">
    <source>
        <dbReference type="Google" id="ProtNLM"/>
    </source>
</evidence>
<comment type="caution">
    <text evidence="2">The sequence shown here is derived from an EMBL/GenBank/DDBJ whole genome shotgun (WGS) entry which is preliminary data.</text>
</comment>
<evidence type="ECO:0000256" key="1">
    <source>
        <dbReference type="SAM" id="Phobius"/>
    </source>
</evidence>
<keyword evidence="1" id="KW-0812">Transmembrane</keyword>
<evidence type="ECO:0000313" key="2">
    <source>
        <dbReference type="EMBL" id="CCO46166.1"/>
    </source>
</evidence>
<dbReference type="Proteomes" id="UP000018211">
    <property type="component" value="Unassembled WGS sequence"/>
</dbReference>
<proteinExistence type="predicted"/>
<dbReference type="EMBL" id="CAOF01000078">
    <property type="protein sequence ID" value="CCO46166.1"/>
    <property type="molecule type" value="Genomic_DNA"/>
</dbReference>
<name>A0AAV2VNZ6_9VIBR</name>
<accession>A0AAV2VNZ6</accession>
<dbReference type="AlphaFoldDB" id="A0AAV2VNZ6"/>
<evidence type="ECO:0000313" key="3">
    <source>
        <dbReference type="Proteomes" id="UP000018211"/>
    </source>
</evidence>
<reference evidence="2 3" key="1">
    <citation type="journal article" date="2013" name="ISME J.">
        <title>Comparative genomics of pathogenic lineages of Vibrio nigripulchritudo identifies virulence-associated traits.</title>
        <authorList>
            <person name="Goudenege D."/>
            <person name="Labreuche Y."/>
            <person name="Krin E."/>
            <person name="Ansquer D."/>
            <person name="Mangenot S."/>
            <person name="Calteau A."/>
            <person name="Medigue C."/>
            <person name="Mazel D."/>
            <person name="Polz M.F."/>
            <person name="Le Roux F."/>
        </authorList>
    </citation>
    <scope>NUCLEOTIDE SEQUENCE [LARGE SCALE GENOMIC DNA]</scope>
    <source>
        <strain evidence="2 3">SOn1</strain>
    </source>
</reference>